<keyword evidence="2" id="KW-0479">Metal-binding</keyword>
<dbReference type="EC" id="5.6.2.4" evidence="10"/>
<dbReference type="STRING" id="641691.SAMN05421636_10745"/>
<sequence length="632" mass="71946">MHKDPDKILEEFWGFSNFRGSQKKVIDAVLNRQDVLALMPTGGGKSLCFQVPAMAQDGLCIVVSPLIALIHDQINNLKERGIKAMALTGGIPFDELITLLDNCLYGGYKFVYLSPERLQQEVVQDKIRQMNVNLVAIDEAHCISQWGHDFRPAYLECAKLRELLPKTPIIALTATATERVANDIIDNLGFTEPLIVKDSFSRPNIAFGVLWCEDKHYRLKQLFAKTRQSGIVYVRTRRMTQDIARFLKANGCKADFFHGGIAKKEKQEKLKRWLTDQVQVMVATNAFGMGVDKPDVRTVVHFQIPDCLENYYQEAGRAGRDGAPAKAILLTNASDVARMRQQFLGTLPDAAFLKKVYNKLNNYFQISLGESTDEIFQFPFKDFVAAYGMNSFLTYNALRVLDQYSVIALSESFFKKTEIRFIVSQNSIFEYLEKNSASAPIIQTILRTYGGIFDFETKIDPSLIAKKTKVSEKRVFSVLEKLKQDDIIDYILKKTDLEITFLVPRDDDRTINVFAKQVEERNQIKVTKIDQMLQYLHTNTVCRSKQILSYFGEKKIQNCGICDVCRKNQQAKSADFKTISSEIAVVLKEKGRTSRTLINMVDHSEPDILKTLQMMLEDGQIKVNTKNEYEIG</sequence>
<dbReference type="PANTHER" id="PTHR13710:SF105">
    <property type="entry name" value="ATP-DEPENDENT DNA HELICASE Q1"/>
    <property type="match status" value="1"/>
</dbReference>
<dbReference type="InterPro" id="IPR014001">
    <property type="entry name" value="Helicase_ATP-bd"/>
</dbReference>
<dbReference type="FunFam" id="3.40.50.300:FF:001389">
    <property type="entry name" value="ATP-dependent DNA helicase RecQ"/>
    <property type="match status" value="1"/>
</dbReference>
<evidence type="ECO:0000256" key="11">
    <source>
        <dbReference type="ARBA" id="ARBA00044535"/>
    </source>
</evidence>
<dbReference type="InterPro" id="IPR036388">
    <property type="entry name" value="WH-like_DNA-bd_sf"/>
</dbReference>
<keyword evidence="5 15" id="KW-0347">Helicase</keyword>
<dbReference type="AlphaFoldDB" id="A0A1G7FBB1"/>
<dbReference type="Gene3D" id="3.40.50.300">
    <property type="entry name" value="P-loop containing nucleotide triphosphate hydrolases"/>
    <property type="match status" value="2"/>
</dbReference>
<dbReference type="GO" id="GO:0043138">
    <property type="term" value="F:3'-5' DNA helicase activity"/>
    <property type="evidence" value="ECO:0007669"/>
    <property type="project" value="UniProtKB-EC"/>
</dbReference>
<dbReference type="GO" id="GO:0046872">
    <property type="term" value="F:metal ion binding"/>
    <property type="evidence" value="ECO:0007669"/>
    <property type="project" value="UniProtKB-KW"/>
</dbReference>
<evidence type="ECO:0000256" key="10">
    <source>
        <dbReference type="ARBA" id="ARBA00034808"/>
    </source>
</evidence>
<evidence type="ECO:0000256" key="4">
    <source>
        <dbReference type="ARBA" id="ARBA00022801"/>
    </source>
</evidence>
<dbReference type="Pfam" id="PF00271">
    <property type="entry name" value="Helicase_C"/>
    <property type="match status" value="1"/>
</dbReference>
<dbReference type="OrthoDB" id="9763310at2"/>
<feature type="domain" description="Helicase ATP-binding" evidence="13">
    <location>
        <begin position="26"/>
        <end position="194"/>
    </location>
</feature>
<dbReference type="GO" id="GO:0005524">
    <property type="term" value="F:ATP binding"/>
    <property type="evidence" value="ECO:0007669"/>
    <property type="project" value="UniProtKB-KW"/>
</dbReference>
<protein>
    <recommendedName>
        <fullName evidence="11">ATP-dependent DNA helicase RecQ</fullName>
        <ecNumber evidence="10">5.6.2.4</ecNumber>
    </recommendedName>
    <alternativeName>
        <fullName evidence="12">DNA 3'-5' helicase RecQ</fullName>
    </alternativeName>
</protein>
<comment type="similarity">
    <text evidence="1">Belongs to the helicase family. RecQ subfamily.</text>
</comment>
<evidence type="ECO:0000313" key="16">
    <source>
        <dbReference type="Proteomes" id="UP000199109"/>
    </source>
</evidence>
<comment type="catalytic activity">
    <reaction evidence="9">
        <text>Couples ATP hydrolysis with the unwinding of duplex DNA by translocating in the 3'-5' direction.</text>
        <dbReference type="EC" id="5.6.2.4"/>
    </reaction>
</comment>
<evidence type="ECO:0000256" key="2">
    <source>
        <dbReference type="ARBA" id="ARBA00022723"/>
    </source>
</evidence>
<keyword evidence="8" id="KW-0413">Isomerase</keyword>
<dbReference type="SMART" id="SM00487">
    <property type="entry name" value="DEXDc"/>
    <property type="match status" value="1"/>
</dbReference>
<evidence type="ECO:0000256" key="6">
    <source>
        <dbReference type="ARBA" id="ARBA00022840"/>
    </source>
</evidence>
<name>A0A1G7FBB1_9FLAO</name>
<accession>A0A1G7FBB1</accession>
<reference evidence="15 16" key="1">
    <citation type="submission" date="2016-10" db="EMBL/GenBank/DDBJ databases">
        <authorList>
            <person name="de Groot N.N."/>
        </authorList>
    </citation>
    <scope>NUCLEOTIDE SEQUENCE [LARGE SCALE GENOMIC DNA]</scope>
    <source>
        <strain evidence="15 16">DSM 23421</strain>
    </source>
</reference>
<keyword evidence="6" id="KW-0067">ATP-binding</keyword>
<dbReference type="EMBL" id="FNAO01000007">
    <property type="protein sequence ID" value="SDE73248.1"/>
    <property type="molecule type" value="Genomic_DNA"/>
</dbReference>
<dbReference type="GO" id="GO:0006281">
    <property type="term" value="P:DNA repair"/>
    <property type="evidence" value="ECO:0007669"/>
    <property type="project" value="TreeGrafter"/>
</dbReference>
<keyword evidence="3" id="KW-0547">Nucleotide-binding</keyword>
<dbReference type="PANTHER" id="PTHR13710">
    <property type="entry name" value="DNA HELICASE RECQ FAMILY MEMBER"/>
    <property type="match status" value="1"/>
</dbReference>
<evidence type="ECO:0000256" key="5">
    <source>
        <dbReference type="ARBA" id="ARBA00022806"/>
    </source>
</evidence>
<dbReference type="NCBIfam" id="TIGR00614">
    <property type="entry name" value="recQ_fam"/>
    <property type="match status" value="1"/>
</dbReference>
<evidence type="ECO:0000256" key="3">
    <source>
        <dbReference type="ARBA" id="ARBA00022741"/>
    </source>
</evidence>
<dbReference type="PROSITE" id="PS51194">
    <property type="entry name" value="HELICASE_CTER"/>
    <property type="match status" value="1"/>
</dbReference>
<evidence type="ECO:0000259" key="13">
    <source>
        <dbReference type="PROSITE" id="PS51192"/>
    </source>
</evidence>
<dbReference type="GO" id="GO:0003677">
    <property type="term" value="F:DNA binding"/>
    <property type="evidence" value="ECO:0007669"/>
    <property type="project" value="UniProtKB-KW"/>
</dbReference>
<gene>
    <name evidence="15" type="ORF">SAMN05421636_10745</name>
</gene>
<evidence type="ECO:0000259" key="14">
    <source>
        <dbReference type="PROSITE" id="PS51194"/>
    </source>
</evidence>
<evidence type="ECO:0000256" key="8">
    <source>
        <dbReference type="ARBA" id="ARBA00023235"/>
    </source>
</evidence>
<keyword evidence="7" id="KW-0238">DNA-binding</keyword>
<dbReference type="GO" id="GO:0043590">
    <property type="term" value="C:bacterial nucleoid"/>
    <property type="evidence" value="ECO:0007669"/>
    <property type="project" value="TreeGrafter"/>
</dbReference>
<dbReference type="GO" id="GO:0005737">
    <property type="term" value="C:cytoplasm"/>
    <property type="evidence" value="ECO:0007669"/>
    <property type="project" value="TreeGrafter"/>
</dbReference>
<dbReference type="PROSITE" id="PS51192">
    <property type="entry name" value="HELICASE_ATP_BIND_1"/>
    <property type="match status" value="1"/>
</dbReference>
<keyword evidence="4" id="KW-0378">Hydrolase</keyword>
<proteinExistence type="inferred from homology"/>
<evidence type="ECO:0000256" key="1">
    <source>
        <dbReference type="ARBA" id="ARBA00005446"/>
    </source>
</evidence>
<dbReference type="Proteomes" id="UP000199109">
    <property type="component" value="Unassembled WGS sequence"/>
</dbReference>
<dbReference type="GO" id="GO:0009378">
    <property type="term" value="F:four-way junction helicase activity"/>
    <property type="evidence" value="ECO:0007669"/>
    <property type="project" value="TreeGrafter"/>
</dbReference>
<dbReference type="SMART" id="SM00490">
    <property type="entry name" value="HELICc"/>
    <property type="match status" value="1"/>
</dbReference>
<dbReference type="InterPro" id="IPR001650">
    <property type="entry name" value="Helicase_C-like"/>
</dbReference>
<dbReference type="GO" id="GO:0030894">
    <property type="term" value="C:replisome"/>
    <property type="evidence" value="ECO:0007669"/>
    <property type="project" value="TreeGrafter"/>
</dbReference>
<dbReference type="InterPro" id="IPR004589">
    <property type="entry name" value="DNA_helicase_ATP-dep_RecQ"/>
</dbReference>
<dbReference type="Gene3D" id="1.10.10.10">
    <property type="entry name" value="Winged helix-like DNA-binding domain superfamily/Winged helix DNA-binding domain"/>
    <property type="match status" value="1"/>
</dbReference>
<dbReference type="Pfam" id="PF00270">
    <property type="entry name" value="DEAD"/>
    <property type="match status" value="1"/>
</dbReference>
<dbReference type="GO" id="GO:0016787">
    <property type="term" value="F:hydrolase activity"/>
    <property type="evidence" value="ECO:0007669"/>
    <property type="project" value="UniProtKB-KW"/>
</dbReference>
<dbReference type="GO" id="GO:0006310">
    <property type="term" value="P:DNA recombination"/>
    <property type="evidence" value="ECO:0007669"/>
    <property type="project" value="InterPro"/>
</dbReference>
<evidence type="ECO:0000313" key="15">
    <source>
        <dbReference type="EMBL" id="SDE73248.1"/>
    </source>
</evidence>
<organism evidence="15 16">
    <name type="scientific">Pricia antarctica</name>
    <dbReference type="NCBI Taxonomy" id="641691"/>
    <lineage>
        <taxon>Bacteria</taxon>
        <taxon>Pseudomonadati</taxon>
        <taxon>Bacteroidota</taxon>
        <taxon>Flavobacteriia</taxon>
        <taxon>Flavobacteriales</taxon>
        <taxon>Flavobacteriaceae</taxon>
        <taxon>Pricia</taxon>
    </lineage>
</organism>
<evidence type="ECO:0000256" key="7">
    <source>
        <dbReference type="ARBA" id="ARBA00023125"/>
    </source>
</evidence>
<dbReference type="InterPro" id="IPR027417">
    <property type="entry name" value="P-loop_NTPase"/>
</dbReference>
<evidence type="ECO:0000256" key="9">
    <source>
        <dbReference type="ARBA" id="ARBA00034617"/>
    </source>
</evidence>
<dbReference type="SUPFAM" id="SSF52540">
    <property type="entry name" value="P-loop containing nucleoside triphosphate hydrolases"/>
    <property type="match status" value="1"/>
</dbReference>
<dbReference type="InterPro" id="IPR011545">
    <property type="entry name" value="DEAD/DEAH_box_helicase_dom"/>
</dbReference>
<feature type="domain" description="Helicase C-terminal" evidence="14">
    <location>
        <begin position="218"/>
        <end position="364"/>
    </location>
</feature>
<dbReference type="Pfam" id="PF16124">
    <property type="entry name" value="RecQ_Zn_bind"/>
    <property type="match status" value="1"/>
</dbReference>
<dbReference type="CDD" id="cd17920">
    <property type="entry name" value="DEXHc_RecQ"/>
    <property type="match status" value="1"/>
</dbReference>
<dbReference type="RefSeq" id="WP_091870039.1">
    <property type="nucleotide sequence ID" value="NZ_FNAO01000007.1"/>
</dbReference>
<evidence type="ECO:0000256" key="12">
    <source>
        <dbReference type="ARBA" id="ARBA00044550"/>
    </source>
</evidence>
<dbReference type="InterPro" id="IPR032284">
    <property type="entry name" value="RecQ_Zn-bd"/>
</dbReference>
<keyword evidence="16" id="KW-1185">Reference proteome</keyword>